<dbReference type="PROSITE" id="PS51257">
    <property type="entry name" value="PROKAR_LIPOPROTEIN"/>
    <property type="match status" value="1"/>
</dbReference>
<evidence type="ECO:0000256" key="5">
    <source>
        <dbReference type="SAM" id="SignalP"/>
    </source>
</evidence>
<evidence type="ECO:0000313" key="8">
    <source>
        <dbReference type="Proteomes" id="UP001595956"/>
    </source>
</evidence>
<evidence type="ECO:0000256" key="3">
    <source>
        <dbReference type="ARBA" id="ARBA00022448"/>
    </source>
</evidence>
<dbReference type="RefSeq" id="WP_345172385.1">
    <property type="nucleotide sequence ID" value="NZ_BAABFQ010000003.1"/>
</dbReference>
<comment type="caution">
    <text evidence="7">The sequence shown here is derived from an EMBL/GenBank/DDBJ whole genome shotgun (WGS) entry which is preliminary data.</text>
</comment>
<reference evidence="8" key="1">
    <citation type="journal article" date="2019" name="Int. J. Syst. Evol. Microbiol.">
        <title>The Global Catalogue of Microorganisms (GCM) 10K type strain sequencing project: providing services to taxonomists for standard genome sequencing and annotation.</title>
        <authorList>
            <consortium name="The Broad Institute Genomics Platform"/>
            <consortium name="The Broad Institute Genome Sequencing Center for Infectious Disease"/>
            <person name="Wu L."/>
            <person name="Ma J."/>
        </authorList>
    </citation>
    <scope>NUCLEOTIDE SEQUENCE [LARGE SCALE GENOMIC DNA]</scope>
    <source>
        <strain evidence="8">KACC 13778</strain>
    </source>
</reference>
<dbReference type="Pfam" id="PF01497">
    <property type="entry name" value="Peripla_BP_2"/>
    <property type="match status" value="1"/>
</dbReference>
<proteinExistence type="inferred from homology"/>
<comment type="similarity">
    <text evidence="2">Belongs to the bacterial solute-binding protein 8 family.</text>
</comment>
<dbReference type="PROSITE" id="PS51318">
    <property type="entry name" value="TAT"/>
    <property type="match status" value="1"/>
</dbReference>
<feature type="chain" id="PRO_5045535383" evidence="5">
    <location>
        <begin position="23"/>
        <end position="352"/>
    </location>
</feature>
<dbReference type="Gene3D" id="3.40.50.1980">
    <property type="entry name" value="Nitrogenase molybdenum iron protein domain"/>
    <property type="match status" value="2"/>
</dbReference>
<dbReference type="PANTHER" id="PTHR30532">
    <property type="entry name" value="IRON III DICITRATE-BINDING PERIPLASMIC PROTEIN"/>
    <property type="match status" value="1"/>
</dbReference>
<name>A0ABW0MZ20_9ACTN</name>
<protein>
    <submittedName>
        <fullName evidence="7">ABC transporter substrate-binding protein</fullName>
    </submittedName>
</protein>
<dbReference type="SUPFAM" id="SSF53807">
    <property type="entry name" value="Helical backbone' metal receptor"/>
    <property type="match status" value="1"/>
</dbReference>
<comment type="subcellular location">
    <subcellularLocation>
        <location evidence="1">Cell envelope</location>
    </subcellularLocation>
</comment>
<keyword evidence="4 5" id="KW-0732">Signal</keyword>
<keyword evidence="3" id="KW-0813">Transport</keyword>
<evidence type="ECO:0000256" key="4">
    <source>
        <dbReference type="ARBA" id="ARBA00022729"/>
    </source>
</evidence>
<feature type="signal peptide" evidence="5">
    <location>
        <begin position="1"/>
        <end position="22"/>
    </location>
</feature>
<sequence length="352" mass="37359">MNTSRRRFLAGLSVLAVAPVLAACGSDSGGGTAATDSPSGSAAPEEAAFPVTITHKYGETTIESAPKRVVCIGLTDQDTLLALGVVPVGVTYWFGDEELKGIYPWAQEALGDAELPTLLKDTNGVEIEKIAGLAPDLIIGQYAGLTEQDYKKLSAMGVPVVAQNGDYTDYGTPWDEAALTLGAAVGKPKAAQELVDSVKKRIADEAAAHPEFKGQTAAVITPWEGLFIYGPEDPRSRMLTDLGFDLHRVITDADDSEFGISLSAERTADLGDIGTAVWIDFDADKQVREIFEGTPAYAEGRWCNISDADGSYYVAHSFVTPLSIPYLLDRYVPQLVAAADGDPKTEPPAVTS</sequence>
<dbReference type="PANTHER" id="PTHR30532:SF24">
    <property type="entry name" value="FERRIC ENTEROBACTIN-BINDING PERIPLASMIC PROTEIN FEPB"/>
    <property type="match status" value="1"/>
</dbReference>
<dbReference type="InterPro" id="IPR051313">
    <property type="entry name" value="Bact_iron-sidero_bind"/>
</dbReference>
<dbReference type="Proteomes" id="UP001595956">
    <property type="component" value="Unassembled WGS sequence"/>
</dbReference>
<organism evidence="7 8">
    <name type="scientific">Nocardioides caricicola</name>
    <dbReference type="NCBI Taxonomy" id="634770"/>
    <lineage>
        <taxon>Bacteria</taxon>
        <taxon>Bacillati</taxon>
        <taxon>Actinomycetota</taxon>
        <taxon>Actinomycetes</taxon>
        <taxon>Propionibacteriales</taxon>
        <taxon>Nocardioidaceae</taxon>
        <taxon>Nocardioides</taxon>
    </lineage>
</organism>
<feature type="domain" description="Fe/B12 periplasmic-binding" evidence="6">
    <location>
        <begin position="68"/>
        <end position="339"/>
    </location>
</feature>
<keyword evidence="8" id="KW-1185">Reference proteome</keyword>
<evidence type="ECO:0000313" key="7">
    <source>
        <dbReference type="EMBL" id="MFC5493350.1"/>
    </source>
</evidence>
<evidence type="ECO:0000256" key="2">
    <source>
        <dbReference type="ARBA" id="ARBA00008814"/>
    </source>
</evidence>
<accession>A0ABW0MZ20</accession>
<dbReference type="EMBL" id="JBHSMD010000002">
    <property type="protein sequence ID" value="MFC5493350.1"/>
    <property type="molecule type" value="Genomic_DNA"/>
</dbReference>
<evidence type="ECO:0000256" key="1">
    <source>
        <dbReference type="ARBA" id="ARBA00004196"/>
    </source>
</evidence>
<dbReference type="InterPro" id="IPR006311">
    <property type="entry name" value="TAT_signal"/>
</dbReference>
<evidence type="ECO:0000259" key="6">
    <source>
        <dbReference type="PROSITE" id="PS50983"/>
    </source>
</evidence>
<gene>
    <name evidence="7" type="ORF">ACFPKY_09570</name>
</gene>
<dbReference type="InterPro" id="IPR002491">
    <property type="entry name" value="ABC_transptr_periplasmic_BD"/>
</dbReference>
<dbReference type="PROSITE" id="PS50983">
    <property type="entry name" value="FE_B12_PBP"/>
    <property type="match status" value="1"/>
</dbReference>